<protein>
    <recommendedName>
        <fullName evidence="4">Type 4 fimbrial biogenesis protein PilX N-terminal domain-containing protein</fullName>
    </recommendedName>
</protein>
<evidence type="ECO:0008006" key="4">
    <source>
        <dbReference type="Google" id="ProtNLM"/>
    </source>
</evidence>
<keyword evidence="1" id="KW-0472">Membrane</keyword>
<keyword evidence="1" id="KW-0812">Transmembrane</keyword>
<name>A0A1J4VAI4_9BACT</name>
<gene>
    <name evidence="2" type="ORF">AUJ44_02720</name>
</gene>
<keyword evidence="1" id="KW-1133">Transmembrane helix</keyword>
<evidence type="ECO:0000256" key="1">
    <source>
        <dbReference type="SAM" id="Phobius"/>
    </source>
</evidence>
<sequence length="176" mass="19420">MQKKRGVALFIALVISAIVLTVGIGILTTVFKEIRFSAFGKESAEAFYAADTGLECALYWDFHEAEEDRPFFATSSDSSLPTSAFAWCIDDAVDGPDGEKLADMNWNVVKDSNSATTTFMLRYPPNVANQDAPCIDVTVIKYMDVAVQKTKIESVGRNSCNTNDPRRVERAVRVAY</sequence>
<dbReference type="AlphaFoldDB" id="A0A1J4VAI4"/>
<organism evidence="2 3">
    <name type="scientific">Candidatus Nomurabacteria bacterium CG1_02_47_685</name>
    <dbReference type="NCBI Taxonomy" id="1805282"/>
    <lineage>
        <taxon>Bacteria</taxon>
        <taxon>Candidatus Nomuraibacteriota</taxon>
    </lineage>
</organism>
<reference evidence="2 3" key="1">
    <citation type="journal article" date="2016" name="Environ. Microbiol.">
        <title>Genomic resolution of a cold subsurface aquifer community provides metabolic insights for novel microbes adapted to high CO concentrations.</title>
        <authorList>
            <person name="Probst A.J."/>
            <person name="Castelle C.J."/>
            <person name="Singh A."/>
            <person name="Brown C.T."/>
            <person name="Anantharaman K."/>
            <person name="Sharon I."/>
            <person name="Hug L.A."/>
            <person name="Burstein D."/>
            <person name="Emerson J.B."/>
            <person name="Thomas B.C."/>
            <person name="Banfield J.F."/>
        </authorList>
    </citation>
    <scope>NUCLEOTIDE SEQUENCE [LARGE SCALE GENOMIC DNA]</scope>
    <source>
        <strain evidence="2">CG1_02_47_685</strain>
    </source>
</reference>
<proteinExistence type="predicted"/>
<dbReference type="Proteomes" id="UP000183206">
    <property type="component" value="Unassembled WGS sequence"/>
</dbReference>
<comment type="caution">
    <text evidence="2">The sequence shown here is derived from an EMBL/GenBank/DDBJ whole genome shotgun (WGS) entry which is preliminary data.</text>
</comment>
<feature type="transmembrane region" description="Helical" evidence="1">
    <location>
        <begin position="7"/>
        <end position="31"/>
    </location>
</feature>
<evidence type="ECO:0000313" key="3">
    <source>
        <dbReference type="Proteomes" id="UP000183206"/>
    </source>
</evidence>
<evidence type="ECO:0000313" key="2">
    <source>
        <dbReference type="EMBL" id="OIO32273.1"/>
    </source>
</evidence>
<dbReference type="STRING" id="1805282.AUJ44_02720"/>
<accession>A0A1J4VAI4</accession>
<dbReference type="EMBL" id="MNVO01000045">
    <property type="protein sequence ID" value="OIO32273.1"/>
    <property type="molecule type" value="Genomic_DNA"/>
</dbReference>